<sequence>MWGCSEFRRWGDSSLVCMTVAKVRCGCYRFECYQNSFRDLPREIDKLVYNIAKVRFGVFDDPSSSMAMWLARDVASRNELFKAWL</sequence>
<protein>
    <submittedName>
        <fullName evidence="1">Uncharacterized protein</fullName>
    </submittedName>
</protein>
<evidence type="ECO:0000313" key="1">
    <source>
        <dbReference type="EMBL" id="KAK8573005.1"/>
    </source>
</evidence>
<proteinExistence type="predicted"/>
<dbReference type="EMBL" id="JBBPBM010000008">
    <property type="protein sequence ID" value="KAK8573005.1"/>
    <property type="molecule type" value="Genomic_DNA"/>
</dbReference>
<comment type="caution">
    <text evidence="1">The sequence shown here is derived from an EMBL/GenBank/DDBJ whole genome shotgun (WGS) entry which is preliminary data.</text>
</comment>
<dbReference type="Proteomes" id="UP001472677">
    <property type="component" value="Unassembled WGS sequence"/>
</dbReference>
<organism evidence="1 2">
    <name type="scientific">Hibiscus sabdariffa</name>
    <name type="common">roselle</name>
    <dbReference type="NCBI Taxonomy" id="183260"/>
    <lineage>
        <taxon>Eukaryota</taxon>
        <taxon>Viridiplantae</taxon>
        <taxon>Streptophyta</taxon>
        <taxon>Embryophyta</taxon>
        <taxon>Tracheophyta</taxon>
        <taxon>Spermatophyta</taxon>
        <taxon>Magnoliopsida</taxon>
        <taxon>eudicotyledons</taxon>
        <taxon>Gunneridae</taxon>
        <taxon>Pentapetalae</taxon>
        <taxon>rosids</taxon>
        <taxon>malvids</taxon>
        <taxon>Malvales</taxon>
        <taxon>Malvaceae</taxon>
        <taxon>Malvoideae</taxon>
        <taxon>Hibiscus</taxon>
    </lineage>
</organism>
<reference evidence="1 2" key="1">
    <citation type="journal article" date="2024" name="G3 (Bethesda)">
        <title>Genome assembly of Hibiscus sabdariffa L. provides insights into metabolisms of medicinal natural products.</title>
        <authorList>
            <person name="Kim T."/>
        </authorList>
    </citation>
    <scope>NUCLEOTIDE SEQUENCE [LARGE SCALE GENOMIC DNA]</scope>
    <source>
        <strain evidence="1">TK-2024</strain>
        <tissue evidence="1">Old leaves</tissue>
    </source>
</reference>
<evidence type="ECO:0000313" key="2">
    <source>
        <dbReference type="Proteomes" id="UP001472677"/>
    </source>
</evidence>
<keyword evidence="2" id="KW-1185">Reference proteome</keyword>
<name>A0ABR2F7K1_9ROSI</name>
<gene>
    <name evidence="1" type="ORF">V6N12_029045</name>
</gene>
<accession>A0ABR2F7K1</accession>